<dbReference type="PANTHER" id="PTHR33434">
    <property type="entry name" value="DEGV DOMAIN-CONTAINING PROTEIN DR_1986-RELATED"/>
    <property type="match status" value="1"/>
</dbReference>
<dbReference type="InterPro" id="IPR048394">
    <property type="entry name" value="FakA-like_M"/>
</dbReference>
<gene>
    <name evidence="2" type="ORF">SAMN02746019_00010310</name>
</gene>
<dbReference type="InterPro" id="IPR019986">
    <property type="entry name" value="YloV-like"/>
</dbReference>
<dbReference type="InterPro" id="IPR036117">
    <property type="entry name" value="DhaL_dom_sf"/>
</dbReference>
<sequence length="556" mass="60386">MEAGEARPIRRPLHEVDGQTFKRMFRAGLLWLRRHHHLVNALNVFPVPDGDTGTNMLLTMEAAWQEIAGMPDREVGAVLQRMARGALMGARGNSGVILSQIWRGMAEAMDHRPTMTAEDLARALQEATRTAYRGVMRPVEGTILTVIREASEAAAEALGRGADIVELLEQVVHRAREAVRRTPELLPILRAAGVVDSGGQGLYLILEGMLRDLRGEPVEPEEPTAESLPSGAPVAQALEPGAEGYGYDVQFILVGRNLDVQRIRRDLEAMGDSVLVVGDANTVKVHLHVHDPGRPLSYAVRWGSLRDVVVEDMQAQYEAFIRERAQTPEPPAPRVAPGQVATLVVVPSAGWGRIFESLGASAVLPGGPTMNPSAQQFIERLEALPTDRIIVLPNHPNVMMAAQQAAQLTPGKQVEILPARTLPQGVAAMVAYRPEADLEDNRRAMEEAISRVRSGALTRATRDAVLEGVTVRRGQWIGLVEDHLVAAGDDLEAVAGKTLEEMGAASAELITLYVGAEAEPDQTASLAEAIRRRYPDCQVEIVEAGQPHYPYILSAE</sequence>
<dbReference type="InterPro" id="IPR033470">
    <property type="entry name" value="FakA-like_C"/>
</dbReference>
<reference evidence="3" key="1">
    <citation type="submission" date="2017-06" db="EMBL/GenBank/DDBJ databases">
        <authorList>
            <person name="Varghese N."/>
            <person name="Submissions S."/>
        </authorList>
    </citation>
    <scope>NUCLEOTIDE SEQUENCE [LARGE SCALE GENOMIC DNA]</scope>
    <source>
        <strain evidence="3">JAD2</strain>
    </source>
</reference>
<evidence type="ECO:0000313" key="2">
    <source>
        <dbReference type="EMBL" id="SNB67099.1"/>
    </source>
</evidence>
<feature type="domain" description="DhaL" evidence="1">
    <location>
        <begin position="19"/>
        <end position="211"/>
    </location>
</feature>
<dbReference type="PROSITE" id="PS51480">
    <property type="entry name" value="DHAL"/>
    <property type="match status" value="1"/>
</dbReference>
<organism evidence="2 3">
    <name type="scientific">Thermoflexus hugenholtzii JAD2</name>
    <dbReference type="NCBI Taxonomy" id="877466"/>
    <lineage>
        <taxon>Bacteria</taxon>
        <taxon>Bacillati</taxon>
        <taxon>Chloroflexota</taxon>
        <taxon>Thermoflexia</taxon>
        <taxon>Thermoflexales</taxon>
        <taxon>Thermoflexaceae</taxon>
        <taxon>Thermoflexus</taxon>
    </lineage>
</organism>
<proteinExistence type="predicted"/>
<dbReference type="SUPFAM" id="SSF101473">
    <property type="entry name" value="DhaL-like"/>
    <property type="match status" value="1"/>
</dbReference>
<dbReference type="OrthoDB" id="9760324at2"/>
<dbReference type="InParanoid" id="A0A212R4W2"/>
<name>A0A212R4W2_9CHLR</name>
<dbReference type="RefSeq" id="WP_088571445.1">
    <property type="nucleotide sequence ID" value="NZ_FYEK01000029.1"/>
</dbReference>
<evidence type="ECO:0000259" key="1">
    <source>
        <dbReference type="PROSITE" id="PS51480"/>
    </source>
</evidence>
<dbReference type="AlphaFoldDB" id="A0A212R4W2"/>
<dbReference type="SMART" id="SM01121">
    <property type="entry name" value="Dak1_2"/>
    <property type="match status" value="1"/>
</dbReference>
<accession>A0A212R4W2</accession>
<dbReference type="NCBIfam" id="TIGR03599">
    <property type="entry name" value="YloV"/>
    <property type="match status" value="1"/>
</dbReference>
<dbReference type="EMBL" id="FYEK01000029">
    <property type="protein sequence ID" value="SNB67099.1"/>
    <property type="molecule type" value="Genomic_DNA"/>
</dbReference>
<dbReference type="SMART" id="SM01120">
    <property type="entry name" value="Dak2"/>
    <property type="match status" value="1"/>
</dbReference>
<dbReference type="GO" id="GO:0004371">
    <property type="term" value="F:glycerone kinase activity"/>
    <property type="evidence" value="ECO:0007669"/>
    <property type="project" value="InterPro"/>
</dbReference>
<evidence type="ECO:0000313" key="3">
    <source>
        <dbReference type="Proteomes" id="UP000197025"/>
    </source>
</evidence>
<protein>
    <recommendedName>
        <fullName evidence="1">DhaL domain-containing protein</fullName>
    </recommendedName>
</protein>
<dbReference type="Gene3D" id="1.25.40.340">
    <property type="match status" value="1"/>
</dbReference>
<dbReference type="FunCoup" id="A0A212R4W2">
    <property type="interactions" value="15"/>
</dbReference>
<keyword evidence="3" id="KW-1185">Reference proteome</keyword>
<dbReference type="Pfam" id="PF13684">
    <property type="entry name" value="FakA-like_C"/>
    <property type="match status" value="1"/>
</dbReference>
<dbReference type="Pfam" id="PF02734">
    <property type="entry name" value="Dak2"/>
    <property type="match status" value="1"/>
</dbReference>
<dbReference type="InterPro" id="IPR050270">
    <property type="entry name" value="DegV_domain_contain"/>
</dbReference>
<dbReference type="Pfam" id="PF21645">
    <property type="entry name" value="FakA-like_M"/>
    <property type="match status" value="1"/>
</dbReference>
<dbReference type="PANTHER" id="PTHR33434:SF4">
    <property type="entry name" value="PHOSPHATASE PROTEIN"/>
    <property type="match status" value="1"/>
</dbReference>
<dbReference type="GO" id="GO:0006071">
    <property type="term" value="P:glycerol metabolic process"/>
    <property type="evidence" value="ECO:0007669"/>
    <property type="project" value="InterPro"/>
</dbReference>
<dbReference type="Proteomes" id="UP000197025">
    <property type="component" value="Unassembled WGS sequence"/>
</dbReference>
<dbReference type="InterPro" id="IPR004007">
    <property type="entry name" value="DhaL_dom"/>
</dbReference>